<proteinExistence type="predicted"/>
<evidence type="ECO:0000313" key="4">
    <source>
        <dbReference type="Proteomes" id="UP000276133"/>
    </source>
</evidence>
<keyword evidence="4" id="KW-1185">Reference proteome</keyword>
<keyword evidence="1" id="KW-0479">Metal-binding</keyword>
<organism evidence="3 4">
    <name type="scientific">Brachionus plicatilis</name>
    <name type="common">Marine rotifer</name>
    <name type="synonym">Brachionus muelleri</name>
    <dbReference type="NCBI Taxonomy" id="10195"/>
    <lineage>
        <taxon>Eukaryota</taxon>
        <taxon>Metazoa</taxon>
        <taxon>Spiralia</taxon>
        <taxon>Gnathifera</taxon>
        <taxon>Rotifera</taxon>
        <taxon>Eurotatoria</taxon>
        <taxon>Monogononta</taxon>
        <taxon>Pseudotrocha</taxon>
        <taxon>Ploima</taxon>
        <taxon>Brachionidae</taxon>
        <taxon>Brachionus</taxon>
    </lineage>
</organism>
<gene>
    <name evidence="3" type="ORF">BpHYR1_018150</name>
</gene>
<keyword evidence="1" id="KW-0862">Zinc</keyword>
<evidence type="ECO:0000256" key="1">
    <source>
        <dbReference type="PROSITE-ProRule" id="PRU00325"/>
    </source>
</evidence>
<evidence type="ECO:0000259" key="2">
    <source>
        <dbReference type="PROSITE" id="PS50966"/>
    </source>
</evidence>
<comment type="caution">
    <text evidence="3">The sequence shown here is derived from an EMBL/GenBank/DDBJ whole genome shotgun (WGS) entry which is preliminary data.</text>
</comment>
<dbReference type="GO" id="GO:0008270">
    <property type="term" value="F:zinc ion binding"/>
    <property type="evidence" value="ECO:0007669"/>
    <property type="project" value="UniProtKB-KW"/>
</dbReference>
<sequence>MDENKWTILEEEMSKQELKNFVTYSLPNKAAVAFSSPPGFSTTNNNTEGFNKVIKQIYTNYERGTILEGCNMVVKMATDLSIAQKNFDLTIKRENVLITESDNLTLLDFNIIDKNSAYRVYDNTNKYFISLKPKYCSCVYYLGHWICKHFVALSRLTCTPLEDDVREFVCVRKRGRPPKSNNGALSKK</sequence>
<keyword evidence="1" id="KW-0863">Zinc-finger</keyword>
<dbReference type="Proteomes" id="UP000276133">
    <property type="component" value="Unassembled WGS sequence"/>
</dbReference>
<feature type="domain" description="SWIM-type" evidence="2">
    <location>
        <begin position="127"/>
        <end position="158"/>
    </location>
</feature>
<dbReference type="PROSITE" id="PS50966">
    <property type="entry name" value="ZF_SWIM"/>
    <property type="match status" value="1"/>
</dbReference>
<dbReference type="AlphaFoldDB" id="A0A3M7QBW8"/>
<name>A0A3M7QBW8_BRAPC</name>
<protein>
    <recommendedName>
        <fullName evidence="2">SWIM-type domain-containing protein</fullName>
    </recommendedName>
</protein>
<accession>A0A3M7QBW8</accession>
<reference evidence="3 4" key="1">
    <citation type="journal article" date="2018" name="Sci. Rep.">
        <title>Genomic signatures of local adaptation to the degree of environmental predictability in rotifers.</title>
        <authorList>
            <person name="Franch-Gras L."/>
            <person name="Hahn C."/>
            <person name="Garcia-Roger E.M."/>
            <person name="Carmona M.J."/>
            <person name="Serra M."/>
            <person name="Gomez A."/>
        </authorList>
    </citation>
    <scope>NUCLEOTIDE SEQUENCE [LARGE SCALE GENOMIC DNA]</scope>
    <source>
        <strain evidence="3">HYR1</strain>
    </source>
</reference>
<dbReference type="InterPro" id="IPR007527">
    <property type="entry name" value="Znf_SWIM"/>
</dbReference>
<evidence type="ECO:0000313" key="3">
    <source>
        <dbReference type="EMBL" id="RNA08967.1"/>
    </source>
</evidence>
<dbReference type="EMBL" id="REGN01006588">
    <property type="protein sequence ID" value="RNA08967.1"/>
    <property type="molecule type" value="Genomic_DNA"/>
</dbReference>